<dbReference type="RefSeq" id="WP_135308853.1">
    <property type="nucleotide sequence ID" value="NZ_QUZT01000024.1"/>
</dbReference>
<proteinExistence type="predicted"/>
<name>A0A4Z0B410_9PSED</name>
<evidence type="ECO:0000313" key="1">
    <source>
        <dbReference type="EMBL" id="TFY93287.1"/>
    </source>
</evidence>
<dbReference type="OrthoDB" id="6636991at2"/>
<protein>
    <submittedName>
        <fullName evidence="1">Uncharacterized protein</fullName>
    </submittedName>
</protein>
<comment type="caution">
    <text evidence="1">The sequence shown here is derived from an EMBL/GenBank/DDBJ whole genome shotgun (WGS) entry which is preliminary data.</text>
</comment>
<keyword evidence="2" id="KW-1185">Reference proteome</keyword>
<organism evidence="1 2">
    <name type="scientific">Pseudomonas nabeulensis</name>
    <dbReference type="NCBI Taxonomy" id="2293833"/>
    <lineage>
        <taxon>Bacteria</taxon>
        <taxon>Pseudomonadati</taxon>
        <taxon>Pseudomonadota</taxon>
        <taxon>Gammaproteobacteria</taxon>
        <taxon>Pseudomonadales</taxon>
        <taxon>Pseudomonadaceae</taxon>
        <taxon>Pseudomonas</taxon>
    </lineage>
</organism>
<sequence>MSELTDFHVFWGAAMTIAEKQSASMDADGAEDFAKSLYDEYVEQGSPKNKKKWLTERLKDEFLCLQGKPIWVGEPSWFFHQGKPMVFLHQVLVSPSAQHIKERISLGDTVYVFGSKHLLKRPTGDIWTDIYRTIVQTYEGETAVEILE</sequence>
<gene>
    <name evidence="1" type="ORF">DYL61_14335</name>
</gene>
<accession>A0A4Z0B410</accession>
<dbReference type="EMBL" id="QUZT01000024">
    <property type="protein sequence ID" value="TFY93287.1"/>
    <property type="molecule type" value="Genomic_DNA"/>
</dbReference>
<dbReference type="Proteomes" id="UP000297734">
    <property type="component" value="Unassembled WGS sequence"/>
</dbReference>
<dbReference type="AlphaFoldDB" id="A0A4Z0B410"/>
<reference evidence="1 2" key="1">
    <citation type="journal article" date="2019" name="Syst. Appl. Microbiol.">
        <title>New species of pathogenic Pseudomonas isolated from citrus in Tunisia: Proposal of Pseudomonas kairouanensis sp. nov. and Pseudomonas nabeulensis sp. nov.</title>
        <authorList>
            <person name="Oueslati M."/>
            <person name="Mulet M."/>
            <person name="Gomila M."/>
            <person name="Berge O."/>
            <person name="Hajlaoui M.R."/>
            <person name="Lalucat J."/>
            <person name="Sadfi-Zouaoui N."/>
            <person name="Garcia-Valdes E."/>
        </authorList>
    </citation>
    <scope>NUCLEOTIDE SEQUENCE [LARGE SCALE GENOMIC DNA]</scope>
    <source>
        <strain evidence="1 2">E10B</strain>
    </source>
</reference>
<evidence type="ECO:0000313" key="2">
    <source>
        <dbReference type="Proteomes" id="UP000297734"/>
    </source>
</evidence>